<keyword evidence="6 9" id="KW-1133">Transmembrane helix</keyword>
<feature type="binding site" description="axial binding residue" evidence="8">
    <location>
        <position position="233"/>
    </location>
    <ligand>
        <name>heme b</name>
        <dbReference type="ChEBI" id="CHEBI:60344"/>
        <label>1</label>
    </ligand>
    <ligandPart>
        <name>Fe</name>
        <dbReference type="ChEBI" id="CHEBI:18248"/>
    </ligandPart>
</feature>
<evidence type="ECO:0000256" key="4">
    <source>
        <dbReference type="ARBA" id="ARBA00022729"/>
    </source>
</evidence>
<protein>
    <recommendedName>
        <fullName evidence="14">Cytochrome b561 and DOMON domain-containing protein</fullName>
    </recommendedName>
</protein>
<dbReference type="GO" id="GO:0016020">
    <property type="term" value="C:membrane"/>
    <property type="evidence" value="ECO:0007669"/>
    <property type="project" value="UniProtKB-SubCell"/>
</dbReference>
<evidence type="ECO:0000256" key="3">
    <source>
        <dbReference type="ARBA" id="ARBA00022692"/>
    </source>
</evidence>
<evidence type="ECO:0000256" key="8">
    <source>
        <dbReference type="PIRSR" id="PIRSR037471-1"/>
    </source>
</evidence>
<feature type="binding site" description="axial binding residue" evidence="8">
    <location>
        <position position="168"/>
    </location>
    <ligand>
        <name>heme b</name>
        <dbReference type="ChEBI" id="CHEBI:60344"/>
        <label>1</label>
    </ligand>
    <ligandPart>
        <name>Fe</name>
        <dbReference type="ChEBI" id="CHEBI:18248"/>
    </ligandPart>
</feature>
<dbReference type="PANTHER" id="PTHR23130:SF171">
    <property type="entry name" value="OS01G0895300 PROTEIN"/>
    <property type="match status" value="1"/>
</dbReference>
<feature type="transmembrane region" description="Helical" evidence="9">
    <location>
        <begin position="234"/>
        <end position="253"/>
    </location>
</feature>
<organism evidence="12 13">
    <name type="scientific">Chenopodium quinoa</name>
    <name type="common">Quinoa</name>
    <dbReference type="NCBI Taxonomy" id="63459"/>
    <lineage>
        <taxon>Eukaryota</taxon>
        <taxon>Viridiplantae</taxon>
        <taxon>Streptophyta</taxon>
        <taxon>Embryophyta</taxon>
        <taxon>Tracheophyta</taxon>
        <taxon>Spermatophyta</taxon>
        <taxon>Magnoliopsida</taxon>
        <taxon>eudicotyledons</taxon>
        <taxon>Gunneridae</taxon>
        <taxon>Pentapetalae</taxon>
        <taxon>Caryophyllales</taxon>
        <taxon>Chenopodiaceae</taxon>
        <taxon>Chenopodioideae</taxon>
        <taxon>Atripliceae</taxon>
        <taxon>Chenopodium</taxon>
    </lineage>
</organism>
<keyword evidence="7 9" id="KW-0472">Membrane</keyword>
<dbReference type="Proteomes" id="UP000596660">
    <property type="component" value="Unplaced"/>
</dbReference>
<proteinExistence type="predicted"/>
<comment type="subcellular location">
    <subcellularLocation>
        <location evidence="1">Membrane</location>
    </subcellularLocation>
</comment>
<reference evidence="12" key="2">
    <citation type="submission" date="2021-03" db="UniProtKB">
        <authorList>
            <consortium name="EnsemblPlants"/>
        </authorList>
    </citation>
    <scope>IDENTIFICATION</scope>
</reference>
<evidence type="ECO:0000256" key="2">
    <source>
        <dbReference type="ARBA" id="ARBA00022448"/>
    </source>
</evidence>
<evidence type="ECO:0000259" key="11">
    <source>
        <dbReference type="PROSITE" id="PS50939"/>
    </source>
</evidence>
<evidence type="ECO:0000256" key="6">
    <source>
        <dbReference type="ARBA" id="ARBA00022989"/>
    </source>
</evidence>
<feature type="binding site" description="axial binding residue" evidence="8">
    <location>
        <position position="201"/>
    </location>
    <ligand>
        <name>heme b</name>
        <dbReference type="ChEBI" id="CHEBI:60344"/>
        <label>1</label>
    </ligand>
    <ligandPart>
        <name>Fe</name>
        <dbReference type="ChEBI" id="CHEBI:18248"/>
    </ligandPart>
</feature>
<evidence type="ECO:0000256" key="1">
    <source>
        <dbReference type="ARBA" id="ARBA00004370"/>
    </source>
</evidence>
<feature type="transmembrane region" description="Helical" evidence="9">
    <location>
        <begin position="169"/>
        <end position="190"/>
    </location>
</feature>
<feature type="domain" description="DOMON" evidence="10">
    <location>
        <begin position="11"/>
        <end position="122"/>
    </location>
</feature>
<name>A0A803MFM9_CHEQI</name>
<keyword evidence="13" id="KW-1185">Reference proteome</keyword>
<dbReference type="PROSITE" id="PS50836">
    <property type="entry name" value="DOMON"/>
    <property type="match status" value="1"/>
</dbReference>
<dbReference type="SMART" id="SM00665">
    <property type="entry name" value="B561"/>
    <property type="match status" value="1"/>
</dbReference>
<feature type="transmembrane region" description="Helical" evidence="9">
    <location>
        <begin position="274"/>
        <end position="292"/>
    </location>
</feature>
<evidence type="ECO:0008006" key="14">
    <source>
        <dbReference type="Google" id="ProtNLM"/>
    </source>
</evidence>
<feature type="domain" description="Cytochrome b561" evidence="11">
    <location>
        <begin position="130"/>
        <end position="323"/>
    </location>
</feature>
<accession>A0A803MFM9</accession>
<feature type="binding site" description="axial binding residue" evidence="8">
    <location>
        <position position="269"/>
    </location>
    <ligand>
        <name>heme b</name>
        <dbReference type="ChEBI" id="CHEBI:60344"/>
        <label>1</label>
    </ligand>
    <ligandPart>
        <name>Fe</name>
        <dbReference type="ChEBI" id="CHEBI:18248"/>
    </ligandPart>
</feature>
<dbReference type="PIRSF" id="PIRSF037471">
    <property type="entry name" value="UCP037471"/>
    <property type="match status" value="1"/>
</dbReference>
<dbReference type="InterPro" id="IPR005018">
    <property type="entry name" value="DOMON_domain"/>
</dbReference>
<dbReference type="CDD" id="cd09631">
    <property type="entry name" value="DOMON_DOH"/>
    <property type="match status" value="1"/>
</dbReference>
<dbReference type="SMART" id="SM00664">
    <property type="entry name" value="DoH"/>
    <property type="match status" value="1"/>
</dbReference>
<dbReference type="Gene3D" id="1.20.120.1770">
    <property type="match status" value="1"/>
</dbReference>
<keyword evidence="8" id="KW-0408">Iron</keyword>
<keyword evidence="2" id="KW-0813">Transport</keyword>
<dbReference type="InterPro" id="IPR017214">
    <property type="entry name" value="UCP037471"/>
</dbReference>
<sequence length="323" mass="36268">MFCQTVWKSNTDLVLRYVQAGPQLWSFLLSASNTNSWLGIGFSTNGQMVGSSAMVGWMYQNGTGVVKQYDLQGKEPDKVLPDAGDLTVVDNSSTVFIDANRIHLAFQINTVEPQKELLYAVGPYGQLPVDSGGLKLLEHRDMGQASLDYTTGKSQAKSSPYTGIKRTHGALNMIGWGILMPIGAIVARYFRQWDPIWFYSHIAIQIFSFLFGLVGFILGFVVKDFIKAEVTHHKNIGILILILACFQVMALLIRPKKGTKPRKYWNWYHHNAGRILVILAISNIFYGIRLGMEGSSWYGTYAVILALMVLVAIVLEIRLWRQR</sequence>
<feature type="transmembrane region" description="Helical" evidence="9">
    <location>
        <begin position="202"/>
        <end position="222"/>
    </location>
</feature>
<dbReference type="EnsemblPlants" id="AUR62028623-RA">
    <property type="protein sequence ID" value="AUR62028623-RA:cds"/>
    <property type="gene ID" value="AUR62028623"/>
</dbReference>
<dbReference type="CDD" id="cd08760">
    <property type="entry name" value="Cyt_b561_FRRS1_like"/>
    <property type="match status" value="1"/>
</dbReference>
<evidence type="ECO:0000313" key="12">
    <source>
        <dbReference type="EnsemblPlants" id="AUR62028623-RA:cds"/>
    </source>
</evidence>
<dbReference type="InterPro" id="IPR045266">
    <property type="entry name" value="DOH_DOMON"/>
</dbReference>
<evidence type="ECO:0000256" key="9">
    <source>
        <dbReference type="SAM" id="Phobius"/>
    </source>
</evidence>
<gene>
    <name evidence="12" type="primary">LOC110727496</name>
</gene>
<keyword evidence="8" id="KW-0479">Metal-binding</keyword>
<dbReference type="Pfam" id="PF03351">
    <property type="entry name" value="DOMON"/>
    <property type="match status" value="1"/>
</dbReference>
<dbReference type="Gramene" id="AUR62028623-RA">
    <property type="protein sequence ID" value="AUR62028623-RA:cds"/>
    <property type="gene ID" value="AUR62028623"/>
</dbReference>
<dbReference type="AlphaFoldDB" id="A0A803MFM9"/>
<dbReference type="PROSITE" id="PS50939">
    <property type="entry name" value="CYTOCHROME_B561"/>
    <property type="match status" value="1"/>
</dbReference>
<dbReference type="OMA" id="WNWYHYS"/>
<keyword evidence="3 9" id="KW-0812">Transmembrane</keyword>
<dbReference type="Pfam" id="PF03188">
    <property type="entry name" value="Cytochrom_B561"/>
    <property type="match status" value="1"/>
</dbReference>
<dbReference type="SUPFAM" id="SSF49344">
    <property type="entry name" value="CBD9-like"/>
    <property type="match status" value="1"/>
</dbReference>
<keyword evidence="4" id="KW-0732">Signal</keyword>
<reference evidence="12" key="1">
    <citation type="journal article" date="2017" name="Nature">
        <title>The genome of Chenopodium quinoa.</title>
        <authorList>
            <person name="Jarvis D.E."/>
            <person name="Ho Y.S."/>
            <person name="Lightfoot D.J."/>
            <person name="Schmoeckel S.M."/>
            <person name="Li B."/>
            <person name="Borm T.J.A."/>
            <person name="Ohyanagi H."/>
            <person name="Mineta K."/>
            <person name="Michell C.T."/>
            <person name="Saber N."/>
            <person name="Kharbatia N.M."/>
            <person name="Rupper R.R."/>
            <person name="Sharp A.R."/>
            <person name="Dally N."/>
            <person name="Boughton B.A."/>
            <person name="Woo Y.H."/>
            <person name="Gao G."/>
            <person name="Schijlen E.G.W.M."/>
            <person name="Guo X."/>
            <person name="Momin A.A."/>
            <person name="Negrao S."/>
            <person name="Al-Babili S."/>
            <person name="Gehring C."/>
            <person name="Roessner U."/>
            <person name="Jung C."/>
            <person name="Murphy K."/>
            <person name="Arold S.T."/>
            <person name="Gojobori T."/>
            <person name="van der Linden C.G."/>
            <person name="van Loo E.N."/>
            <person name="Jellen E.N."/>
            <person name="Maughan P.J."/>
            <person name="Tester M."/>
        </authorList>
    </citation>
    <scope>NUCLEOTIDE SEQUENCE [LARGE SCALE GENOMIC DNA]</scope>
    <source>
        <strain evidence="12">cv. PI 614886</strain>
    </source>
</reference>
<dbReference type="InterPro" id="IPR006593">
    <property type="entry name" value="Cyt_b561/ferric_Rdtase_TM"/>
</dbReference>
<evidence type="ECO:0000313" key="13">
    <source>
        <dbReference type="Proteomes" id="UP000596660"/>
    </source>
</evidence>
<dbReference type="PANTHER" id="PTHR23130">
    <property type="entry name" value="CYTOCHROME B561 AND DOMON DOMAIN-CONTAINING PROTEIN"/>
    <property type="match status" value="1"/>
</dbReference>
<evidence type="ECO:0000256" key="5">
    <source>
        <dbReference type="ARBA" id="ARBA00022982"/>
    </source>
</evidence>
<dbReference type="GO" id="GO:0046872">
    <property type="term" value="F:metal ion binding"/>
    <property type="evidence" value="ECO:0007669"/>
    <property type="project" value="UniProtKB-KW"/>
</dbReference>
<evidence type="ECO:0000256" key="7">
    <source>
        <dbReference type="ARBA" id="ARBA00023136"/>
    </source>
</evidence>
<feature type="transmembrane region" description="Helical" evidence="9">
    <location>
        <begin position="298"/>
        <end position="320"/>
    </location>
</feature>
<keyword evidence="5" id="KW-0249">Electron transport</keyword>
<evidence type="ECO:0000259" key="10">
    <source>
        <dbReference type="PROSITE" id="PS50836"/>
    </source>
</evidence>